<evidence type="ECO:0000256" key="1">
    <source>
        <dbReference type="ARBA" id="ARBA00010928"/>
    </source>
</evidence>
<evidence type="ECO:0000313" key="5">
    <source>
        <dbReference type="EMBL" id="MCJ2376094.1"/>
    </source>
</evidence>
<dbReference type="InterPro" id="IPR050984">
    <property type="entry name" value="Gfo/Idh/MocA_domain"/>
</dbReference>
<keyword evidence="2" id="KW-0560">Oxidoreductase</keyword>
<dbReference type="Proteomes" id="UP001139488">
    <property type="component" value="Unassembled WGS sequence"/>
</dbReference>
<dbReference type="EMBL" id="JAJNNZ010000003">
    <property type="protein sequence ID" value="MCJ2376094.1"/>
    <property type="molecule type" value="Genomic_DNA"/>
</dbReference>
<dbReference type="AlphaFoldDB" id="A0A9X1WG87"/>
<evidence type="ECO:0000259" key="3">
    <source>
        <dbReference type="Pfam" id="PF01408"/>
    </source>
</evidence>
<dbReference type="Pfam" id="PF22725">
    <property type="entry name" value="GFO_IDH_MocA_C3"/>
    <property type="match status" value="1"/>
</dbReference>
<name>A0A9X1WG87_9VIBR</name>
<dbReference type="SUPFAM" id="SSF55347">
    <property type="entry name" value="Glyceraldehyde-3-phosphate dehydrogenase-like, C-terminal domain"/>
    <property type="match status" value="1"/>
</dbReference>
<dbReference type="PANTHER" id="PTHR22604:SF105">
    <property type="entry name" value="TRANS-1,2-DIHYDROBENZENE-1,2-DIOL DEHYDROGENASE"/>
    <property type="match status" value="1"/>
</dbReference>
<evidence type="ECO:0000313" key="6">
    <source>
        <dbReference type="Proteomes" id="UP001139488"/>
    </source>
</evidence>
<protein>
    <submittedName>
        <fullName evidence="5">Gfo/Idh/MocA family oxidoreductase</fullName>
    </submittedName>
</protein>
<dbReference type="InterPro" id="IPR036291">
    <property type="entry name" value="NAD(P)-bd_dom_sf"/>
</dbReference>
<dbReference type="GO" id="GO:0000166">
    <property type="term" value="F:nucleotide binding"/>
    <property type="evidence" value="ECO:0007669"/>
    <property type="project" value="InterPro"/>
</dbReference>
<accession>A0A9X1WG87</accession>
<dbReference type="Gene3D" id="3.40.50.720">
    <property type="entry name" value="NAD(P)-binding Rossmann-like Domain"/>
    <property type="match status" value="1"/>
</dbReference>
<evidence type="ECO:0000259" key="4">
    <source>
        <dbReference type="Pfam" id="PF22725"/>
    </source>
</evidence>
<dbReference type="Gene3D" id="3.30.360.10">
    <property type="entry name" value="Dihydrodipicolinate Reductase, domain 2"/>
    <property type="match status" value="1"/>
</dbReference>
<dbReference type="InterPro" id="IPR055170">
    <property type="entry name" value="GFO_IDH_MocA-like_dom"/>
</dbReference>
<feature type="domain" description="GFO/IDH/MocA-like oxidoreductase" evidence="4">
    <location>
        <begin position="133"/>
        <end position="248"/>
    </location>
</feature>
<sequence>MAGKTFKWGVVAPGRIAHTFAKALKVVPNASLYAVASTHLDRAKSFAQEYECVRAYDDYQSLMDDPQVDAIYIANPHRFHYECAKKCLMAGKPVLCEKPLTVNEAQARELVDLAETHQTFLMEAVWTRFLPIWQQVLTWLDEKRIGDLCVMSSSFAFNVPRDRDDRLLNNELAGGALLDMGIYNLTMSQFVMQCEPNLIIASGMIGETNVDERTSVILDYDGVGSQFTCGLNTRLDNGFTLYGNKGSITIVSMFWAATKAVLCVEGEEEVAVELPFRATGFEYQIEEVMSCIAKNKLQSDVMSWQDSINTMKTMDEIRRQIGLEYPFLESI</sequence>
<dbReference type="Pfam" id="PF01408">
    <property type="entry name" value="GFO_IDH_MocA"/>
    <property type="match status" value="1"/>
</dbReference>
<reference evidence="5" key="1">
    <citation type="submission" date="2021-11" db="EMBL/GenBank/DDBJ databases">
        <title>Vibrio ZSDE26 sp. nov. and Vibrio ZSDZ34 sp. nov., isolated from coastal seawater in Qingdao.</title>
        <authorList>
            <person name="Zhang P."/>
        </authorList>
    </citation>
    <scope>NUCLEOTIDE SEQUENCE</scope>
    <source>
        <strain evidence="5">ZSDZ34</strain>
    </source>
</reference>
<gene>
    <name evidence="5" type="ORF">LNL84_04525</name>
</gene>
<dbReference type="InterPro" id="IPR000683">
    <property type="entry name" value="Gfo/Idh/MocA-like_OxRdtase_N"/>
</dbReference>
<feature type="domain" description="Gfo/Idh/MocA-like oxidoreductase N-terminal" evidence="3">
    <location>
        <begin position="6"/>
        <end position="122"/>
    </location>
</feature>
<dbReference type="SUPFAM" id="SSF51735">
    <property type="entry name" value="NAD(P)-binding Rossmann-fold domains"/>
    <property type="match status" value="1"/>
</dbReference>
<dbReference type="RefSeq" id="WP_244355488.1">
    <property type="nucleotide sequence ID" value="NZ_JAJNNZ010000003.1"/>
</dbReference>
<dbReference type="GO" id="GO:0016491">
    <property type="term" value="F:oxidoreductase activity"/>
    <property type="evidence" value="ECO:0007669"/>
    <property type="project" value="UniProtKB-KW"/>
</dbReference>
<comment type="caution">
    <text evidence="5">The sequence shown here is derived from an EMBL/GenBank/DDBJ whole genome shotgun (WGS) entry which is preliminary data.</text>
</comment>
<comment type="similarity">
    <text evidence="1">Belongs to the Gfo/Idh/MocA family.</text>
</comment>
<proteinExistence type="inferred from homology"/>
<keyword evidence="6" id="KW-1185">Reference proteome</keyword>
<dbReference type="PANTHER" id="PTHR22604">
    <property type="entry name" value="OXIDOREDUCTASES"/>
    <property type="match status" value="1"/>
</dbReference>
<evidence type="ECO:0000256" key="2">
    <source>
        <dbReference type="ARBA" id="ARBA00023002"/>
    </source>
</evidence>
<organism evidence="5 6">
    <name type="scientific">Vibrio gelatinilyticus</name>
    <dbReference type="NCBI Taxonomy" id="2893468"/>
    <lineage>
        <taxon>Bacteria</taxon>
        <taxon>Pseudomonadati</taxon>
        <taxon>Pseudomonadota</taxon>
        <taxon>Gammaproteobacteria</taxon>
        <taxon>Vibrionales</taxon>
        <taxon>Vibrionaceae</taxon>
        <taxon>Vibrio</taxon>
    </lineage>
</organism>